<evidence type="ECO:0000313" key="2">
    <source>
        <dbReference type="EMBL" id="MDI9862096.1"/>
    </source>
</evidence>
<dbReference type="GO" id="GO:0016491">
    <property type="term" value="F:oxidoreductase activity"/>
    <property type="evidence" value="ECO:0007669"/>
    <property type="project" value="UniProtKB-KW"/>
</dbReference>
<evidence type="ECO:0000313" key="3">
    <source>
        <dbReference type="Proteomes" id="UP001236507"/>
    </source>
</evidence>
<gene>
    <name evidence="2" type="ORF">QM524_22925</name>
</gene>
<dbReference type="InterPro" id="IPR027056">
    <property type="entry name" value="Gluconate_2DH_su3"/>
</dbReference>
<reference evidence="2 3" key="1">
    <citation type="submission" date="2023-05" db="EMBL/GenBank/DDBJ databases">
        <title>Novel species of genus Flectobacillus isolated from stream in China.</title>
        <authorList>
            <person name="Lu H."/>
        </authorList>
    </citation>
    <scope>NUCLEOTIDE SEQUENCE [LARGE SCALE GENOMIC DNA]</scope>
    <source>
        <strain evidence="2 3">KCTC 42575</strain>
    </source>
</reference>
<comment type="caution">
    <text evidence="2">The sequence shown here is derived from an EMBL/GenBank/DDBJ whole genome shotgun (WGS) entry which is preliminary data.</text>
</comment>
<keyword evidence="2" id="KW-0560">Oxidoreductase</keyword>
<proteinExistence type="predicted"/>
<dbReference type="EMBL" id="JASHIF010000025">
    <property type="protein sequence ID" value="MDI9862096.1"/>
    <property type="molecule type" value="Genomic_DNA"/>
</dbReference>
<accession>A0ABT6YES1</accession>
<dbReference type="Pfam" id="PF13618">
    <property type="entry name" value="Gluconate_2-dh3"/>
    <property type="match status" value="1"/>
</dbReference>
<organism evidence="2 3">
    <name type="scientific">Flectobacillus roseus</name>
    <dbReference type="NCBI Taxonomy" id="502259"/>
    <lineage>
        <taxon>Bacteria</taxon>
        <taxon>Pseudomonadati</taxon>
        <taxon>Bacteroidota</taxon>
        <taxon>Cytophagia</taxon>
        <taxon>Cytophagales</taxon>
        <taxon>Flectobacillaceae</taxon>
        <taxon>Flectobacillus</taxon>
    </lineage>
</organism>
<keyword evidence="1" id="KW-0175">Coiled coil</keyword>
<feature type="coiled-coil region" evidence="1">
    <location>
        <begin position="110"/>
        <end position="137"/>
    </location>
</feature>
<dbReference type="EC" id="1.-.-.-" evidence="2"/>
<sequence>MNRRDALSKVALLIGGTLSAPTLLAMSRAGEAKNTSMALGSFSLNDTQRKIVAEVAEHIIPRTSTPGAKDAGVPAFIEMMLNDCYKAPEHKSFLAGVSDLEKKNFLAQSKDQQIATLKQLESDTKELMKQYNVKQVKVGDNVDKETMDDASTGVPFWRLMKELTLTGYYTSEQGLKASFVYEPIPGKFESIKLKPGQKAFAY</sequence>
<dbReference type="RefSeq" id="WP_283346401.1">
    <property type="nucleotide sequence ID" value="NZ_JASHIF010000025.1"/>
</dbReference>
<name>A0ABT6YES1_9BACT</name>
<keyword evidence="3" id="KW-1185">Reference proteome</keyword>
<evidence type="ECO:0000256" key="1">
    <source>
        <dbReference type="SAM" id="Coils"/>
    </source>
</evidence>
<dbReference type="Proteomes" id="UP001236507">
    <property type="component" value="Unassembled WGS sequence"/>
</dbReference>
<protein>
    <submittedName>
        <fullName evidence="2">Gluconate 2-dehydrogenase subunit 3 family protein</fullName>
        <ecNumber evidence="2">1.-.-.-</ecNumber>
    </submittedName>
</protein>